<comment type="caution">
    <text evidence="2">The sequence shown here is derived from an EMBL/GenBank/DDBJ whole genome shotgun (WGS) entry which is preliminary data.</text>
</comment>
<sequence length="125" mass="13660">MRNIVLGFSLLTLLIILATTIGHIAGVVGLVTEQASINDFYFFTPISIALIALNIAIVQGLKRKFGWAYLLAGLELIAIFVGEVATVFIQDSRPLITHLFVLILSGSAIILLYVDLKVQKAHRLN</sequence>
<evidence type="ECO:0000313" key="2">
    <source>
        <dbReference type="EMBL" id="TLU66343.1"/>
    </source>
</evidence>
<dbReference type="OrthoDB" id="9901637at2"/>
<dbReference type="RefSeq" id="WP_138319218.1">
    <property type="nucleotide sequence ID" value="NZ_VCBC01000005.1"/>
</dbReference>
<dbReference type="AlphaFoldDB" id="A0A5R9IPD7"/>
<evidence type="ECO:0000256" key="1">
    <source>
        <dbReference type="SAM" id="Phobius"/>
    </source>
</evidence>
<keyword evidence="1" id="KW-0812">Transmembrane</keyword>
<organism evidence="2 3">
    <name type="scientific">Thalassotalea litorea</name>
    <dbReference type="NCBI Taxonomy" id="2020715"/>
    <lineage>
        <taxon>Bacteria</taxon>
        <taxon>Pseudomonadati</taxon>
        <taxon>Pseudomonadota</taxon>
        <taxon>Gammaproteobacteria</taxon>
        <taxon>Alteromonadales</taxon>
        <taxon>Colwelliaceae</taxon>
        <taxon>Thalassotalea</taxon>
    </lineage>
</organism>
<accession>A0A5R9IPD7</accession>
<protein>
    <submittedName>
        <fullName evidence="2">Uncharacterized protein</fullName>
    </submittedName>
</protein>
<reference evidence="2 3" key="1">
    <citation type="submission" date="2019-05" db="EMBL/GenBank/DDBJ databases">
        <title>Genome sequences of Thalassotalea litorea 1K03283.</title>
        <authorList>
            <person name="Zhang D."/>
        </authorList>
    </citation>
    <scope>NUCLEOTIDE SEQUENCE [LARGE SCALE GENOMIC DNA]</scope>
    <source>
        <strain evidence="2 3">MCCC 1K03283</strain>
    </source>
</reference>
<keyword evidence="1" id="KW-1133">Transmembrane helix</keyword>
<evidence type="ECO:0000313" key="3">
    <source>
        <dbReference type="Proteomes" id="UP000307790"/>
    </source>
</evidence>
<dbReference type="Proteomes" id="UP000307790">
    <property type="component" value="Unassembled WGS sequence"/>
</dbReference>
<keyword evidence="3" id="KW-1185">Reference proteome</keyword>
<keyword evidence="1" id="KW-0472">Membrane</keyword>
<name>A0A5R9IPD7_9GAMM</name>
<feature type="transmembrane region" description="Helical" evidence="1">
    <location>
        <begin position="95"/>
        <end position="114"/>
    </location>
</feature>
<proteinExistence type="predicted"/>
<feature type="transmembrane region" description="Helical" evidence="1">
    <location>
        <begin position="40"/>
        <end position="61"/>
    </location>
</feature>
<feature type="transmembrane region" description="Helical" evidence="1">
    <location>
        <begin position="68"/>
        <end position="89"/>
    </location>
</feature>
<gene>
    <name evidence="2" type="ORF">FE810_06540</name>
</gene>
<dbReference type="EMBL" id="VCBC01000005">
    <property type="protein sequence ID" value="TLU66343.1"/>
    <property type="molecule type" value="Genomic_DNA"/>
</dbReference>